<dbReference type="GO" id="GO:0045048">
    <property type="term" value="P:protein insertion into ER membrane"/>
    <property type="evidence" value="ECO:0007669"/>
    <property type="project" value="InterPro"/>
</dbReference>
<keyword evidence="6" id="KW-1133">Transmembrane helix</keyword>
<evidence type="ECO:0000256" key="7">
    <source>
        <dbReference type="ARBA" id="ARBA00023136"/>
    </source>
</evidence>
<dbReference type="Gene3D" id="3.30.780.10">
    <property type="entry name" value="SUI1-like domain"/>
    <property type="match status" value="1"/>
</dbReference>
<name>A0A163DNE3_DIDRA</name>
<evidence type="ECO:0000313" key="9">
    <source>
        <dbReference type="EMBL" id="KZM23271.1"/>
    </source>
</evidence>
<evidence type="ECO:0000256" key="5">
    <source>
        <dbReference type="ARBA" id="ARBA00022917"/>
    </source>
</evidence>
<evidence type="ECO:0000256" key="4">
    <source>
        <dbReference type="ARBA" id="ARBA00022845"/>
    </source>
</evidence>
<dbReference type="PROSITE" id="PS50296">
    <property type="entry name" value="SUI1"/>
    <property type="match status" value="1"/>
</dbReference>
<reference evidence="9 10" key="1">
    <citation type="journal article" date="2016" name="Sci. Rep.">
        <title>Draft genome sequencing and secretome analysis of fungal phytopathogen Ascochyta rabiei provides insight into the necrotrophic effector repertoire.</title>
        <authorList>
            <person name="Verma S."/>
            <person name="Gazara R.K."/>
            <person name="Nizam S."/>
            <person name="Parween S."/>
            <person name="Chattopadhyay D."/>
            <person name="Verma P.K."/>
        </authorList>
    </citation>
    <scope>NUCLEOTIDE SEQUENCE [LARGE SCALE GENOMIC DNA]</scope>
    <source>
        <strain evidence="9 10">ArDII</strain>
    </source>
</reference>
<comment type="subcellular location">
    <subcellularLocation>
        <location evidence="1">Membrane</location>
    </subcellularLocation>
</comment>
<keyword evidence="10" id="KW-1185">Reference proteome</keyword>
<proteinExistence type="inferred from homology"/>
<dbReference type="InterPro" id="IPR001950">
    <property type="entry name" value="SUI1"/>
</dbReference>
<gene>
    <name evidence="9" type="ORF">ST47_g5593</name>
</gene>
<dbReference type="OrthoDB" id="10248435at2759"/>
<dbReference type="InterPro" id="IPR005351">
    <property type="entry name" value="ASTER"/>
</dbReference>
<dbReference type="InterPro" id="IPR005874">
    <property type="entry name" value="SUI1_euk"/>
</dbReference>
<dbReference type="Pfam" id="PF03669">
    <property type="entry name" value="ASTER"/>
    <property type="match status" value="1"/>
</dbReference>
<dbReference type="GO" id="GO:0006417">
    <property type="term" value="P:regulation of translation"/>
    <property type="evidence" value="ECO:0007669"/>
    <property type="project" value="UniProtKB-KW"/>
</dbReference>
<comment type="function">
    <text evidence="8">Additional factor that functions in concert with eIF-2 and the initiator tRNA in directing the ribosome to the proper start site of translation.</text>
</comment>
<organism evidence="9 10">
    <name type="scientific">Didymella rabiei</name>
    <name type="common">Chickpea ascochyta blight fungus</name>
    <name type="synonym">Mycosphaerella rabiei</name>
    <dbReference type="NCBI Taxonomy" id="5454"/>
    <lineage>
        <taxon>Eukaryota</taxon>
        <taxon>Fungi</taxon>
        <taxon>Dikarya</taxon>
        <taxon>Ascomycota</taxon>
        <taxon>Pezizomycotina</taxon>
        <taxon>Dothideomycetes</taxon>
        <taxon>Pleosporomycetidae</taxon>
        <taxon>Pleosporales</taxon>
        <taxon>Pleosporineae</taxon>
        <taxon>Didymellaceae</taxon>
        <taxon>Ascochyta</taxon>
    </lineage>
</organism>
<evidence type="ECO:0000313" key="10">
    <source>
        <dbReference type="Proteomes" id="UP000076837"/>
    </source>
</evidence>
<keyword evidence="4" id="KW-0810">Translation regulation</keyword>
<dbReference type="GO" id="GO:0003743">
    <property type="term" value="F:translation initiation factor activity"/>
    <property type="evidence" value="ECO:0007669"/>
    <property type="project" value="UniProtKB-KW"/>
</dbReference>
<keyword evidence="3" id="KW-0812">Transmembrane</keyword>
<dbReference type="NCBIfam" id="TIGR01160">
    <property type="entry name" value="SUI1_MOF2"/>
    <property type="match status" value="1"/>
</dbReference>
<dbReference type="PANTHER" id="PTHR10388">
    <property type="entry name" value="EUKARYOTIC TRANSLATION INITIATION FACTOR SUI1"/>
    <property type="match status" value="1"/>
</dbReference>
<keyword evidence="5" id="KW-0648">Protein biosynthesis</keyword>
<keyword evidence="9" id="KW-0396">Initiation factor</keyword>
<comment type="caution">
    <text evidence="9">The sequence shown here is derived from an EMBL/GenBank/DDBJ whole genome shotgun (WGS) entry which is preliminary data.</text>
</comment>
<protein>
    <submittedName>
        <fullName evidence="9">Translation initiation factor</fullName>
    </submittedName>
</protein>
<dbReference type="EMBL" id="JYNV01000199">
    <property type="protein sequence ID" value="KZM23271.1"/>
    <property type="molecule type" value="Genomic_DNA"/>
</dbReference>
<keyword evidence="7" id="KW-0472">Membrane</keyword>
<evidence type="ECO:0000256" key="3">
    <source>
        <dbReference type="ARBA" id="ARBA00022692"/>
    </source>
</evidence>
<dbReference type="SUPFAM" id="SSF55159">
    <property type="entry name" value="eIF1-like"/>
    <property type="match status" value="1"/>
</dbReference>
<dbReference type="Pfam" id="PF01253">
    <property type="entry name" value="SUI1"/>
    <property type="match status" value="1"/>
</dbReference>
<dbReference type="GO" id="GO:0005789">
    <property type="term" value="C:endoplasmic reticulum membrane"/>
    <property type="evidence" value="ECO:0007669"/>
    <property type="project" value="InterPro"/>
</dbReference>
<evidence type="ECO:0000256" key="1">
    <source>
        <dbReference type="ARBA" id="ARBA00004370"/>
    </source>
</evidence>
<evidence type="ECO:0000256" key="6">
    <source>
        <dbReference type="ARBA" id="ARBA00022989"/>
    </source>
</evidence>
<evidence type="ECO:0000256" key="2">
    <source>
        <dbReference type="ARBA" id="ARBA00005422"/>
    </source>
</evidence>
<dbReference type="STRING" id="5454.A0A163DNE3"/>
<dbReference type="AlphaFoldDB" id="A0A163DNE3"/>
<comment type="similarity">
    <text evidence="2">Belongs to the SUI1 family.</text>
</comment>
<dbReference type="CDD" id="cd11566">
    <property type="entry name" value="eIF1_SUI1"/>
    <property type="match status" value="1"/>
</dbReference>
<dbReference type="GO" id="GO:0044183">
    <property type="term" value="F:protein folding chaperone"/>
    <property type="evidence" value="ECO:0007669"/>
    <property type="project" value="InterPro"/>
</dbReference>
<accession>A0A163DNE3</accession>
<dbReference type="InterPro" id="IPR036877">
    <property type="entry name" value="SUI1_dom_sf"/>
</dbReference>
<dbReference type="FunFam" id="3.30.780.10:FF:000005">
    <property type="entry name" value="Sui1 translation initiation factor"/>
    <property type="match status" value="1"/>
</dbReference>
<dbReference type="Proteomes" id="UP000076837">
    <property type="component" value="Unassembled WGS sequence"/>
</dbReference>
<evidence type="ECO:0000256" key="8">
    <source>
        <dbReference type="ARBA" id="ARBA00060093"/>
    </source>
</evidence>
<sequence>MASLQGKKDMRRADLIVPYAEPAKDKSDGDMSSTMASTLPMAAIFTRNKMIGWVSVVFSVQSWLAETPEQKKTSTTPAYFSVGMAVMSLLVGYSSLILPPPPGSIGTGTGTQAAPAATPPSYPPDARSPLLRCTGIAHLRTRNNKPTPSAHATVVCMSIENLKTFDPFAEADEGTGEKSSAQSQDYIHIRIQQRNGRKTLTTVQGLPKKFDQKKILKVIKKKFACNGTIVADSEMGEVIQLQGDQRKDIQDFLTDKKEGLGLDVKTIKVHGF</sequence>